<dbReference type="InterPro" id="IPR001304">
    <property type="entry name" value="C-type_lectin-like"/>
</dbReference>
<keyword evidence="2" id="KW-1185">Reference proteome</keyword>
<name>A0A914D512_9BILA</name>
<dbReference type="PROSITE" id="PS50041">
    <property type="entry name" value="C_TYPE_LECTIN_2"/>
    <property type="match status" value="1"/>
</dbReference>
<reference evidence="3" key="1">
    <citation type="submission" date="2022-11" db="UniProtKB">
        <authorList>
            <consortium name="WormBaseParasite"/>
        </authorList>
    </citation>
    <scope>IDENTIFICATION</scope>
</reference>
<protein>
    <submittedName>
        <fullName evidence="3">C-type lectin domain-containing protein</fullName>
    </submittedName>
</protein>
<evidence type="ECO:0000313" key="2">
    <source>
        <dbReference type="Proteomes" id="UP000887540"/>
    </source>
</evidence>
<dbReference type="InterPro" id="IPR050111">
    <property type="entry name" value="C-type_lectin/snaclec_domain"/>
</dbReference>
<feature type="domain" description="C-type lectin" evidence="1">
    <location>
        <begin position="11"/>
        <end position="110"/>
    </location>
</feature>
<dbReference type="InterPro" id="IPR016186">
    <property type="entry name" value="C-type_lectin-like/link_sf"/>
</dbReference>
<dbReference type="SMART" id="SM00034">
    <property type="entry name" value="CLECT"/>
    <property type="match status" value="1"/>
</dbReference>
<dbReference type="Gene3D" id="3.10.100.10">
    <property type="entry name" value="Mannose-Binding Protein A, subunit A"/>
    <property type="match status" value="1"/>
</dbReference>
<dbReference type="WBParaSite" id="ACRNAN_scaffold1821.g7470.t1">
    <property type="protein sequence ID" value="ACRNAN_scaffold1821.g7470.t1"/>
    <property type="gene ID" value="ACRNAN_scaffold1821.g7470"/>
</dbReference>
<organism evidence="2 3">
    <name type="scientific">Acrobeloides nanus</name>
    <dbReference type="NCBI Taxonomy" id="290746"/>
    <lineage>
        <taxon>Eukaryota</taxon>
        <taxon>Metazoa</taxon>
        <taxon>Ecdysozoa</taxon>
        <taxon>Nematoda</taxon>
        <taxon>Chromadorea</taxon>
        <taxon>Rhabditida</taxon>
        <taxon>Tylenchina</taxon>
        <taxon>Cephalobomorpha</taxon>
        <taxon>Cephaloboidea</taxon>
        <taxon>Cephalobidae</taxon>
        <taxon>Acrobeloides</taxon>
    </lineage>
</organism>
<dbReference type="InterPro" id="IPR016187">
    <property type="entry name" value="CTDL_fold"/>
</dbReference>
<sequence length="125" mass="14123">MGSFTSLYSIWTGGAYYEHSWDDTVNECQKLSAQLSSIHSEEENQFIEKIGRTPNFGNAWIGLKKTDGIWKWLDGTSLDYTNWNCDDKPCKDLNCAYMDRKTGKWDAASCGVIPYPTTVCSLDDA</sequence>
<proteinExistence type="predicted"/>
<evidence type="ECO:0000313" key="3">
    <source>
        <dbReference type="WBParaSite" id="ACRNAN_scaffold1821.g7470.t1"/>
    </source>
</evidence>
<dbReference type="Pfam" id="PF00059">
    <property type="entry name" value="Lectin_C"/>
    <property type="match status" value="1"/>
</dbReference>
<dbReference type="Proteomes" id="UP000887540">
    <property type="component" value="Unplaced"/>
</dbReference>
<evidence type="ECO:0000259" key="1">
    <source>
        <dbReference type="PROSITE" id="PS50041"/>
    </source>
</evidence>
<dbReference type="SUPFAM" id="SSF56436">
    <property type="entry name" value="C-type lectin-like"/>
    <property type="match status" value="1"/>
</dbReference>
<accession>A0A914D512</accession>
<dbReference type="PANTHER" id="PTHR22803">
    <property type="entry name" value="MANNOSE, PHOSPHOLIPASE, LECTIN RECEPTOR RELATED"/>
    <property type="match status" value="1"/>
</dbReference>
<dbReference type="CDD" id="cd00037">
    <property type="entry name" value="CLECT"/>
    <property type="match status" value="1"/>
</dbReference>
<dbReference type="AlphaFoldDB" id="A0A914D512"/>